<dbReference type="CDD" id="cd00190">
    <property type="entry name" value="Tryp_SPc"/>
    <property type="match status" value="1"/>
</dbReference>
<dbReference type="Proteomes" id="UP000230750">
    <property type="component" value="Unassembled WGS sequence"/>
</dbReference>
<dbReference type="PANTHER" id="PTHR24252">
    <property type="entry name" value="ACROSIN-RELATED"/>
    <property type="match status" value="1"/>
</dbReference>
<evidence type="ECO:0000313" key="4">
    <source>
        <dbReference type="EMBL" id="PIK51014.1"/>
    </source>
</evidence>
<evidence type="ECO:0000256" key="2">
    <source>
        <dbReference type="ARBA" id="ARBA00024195"/>
    </source>
</evidence>
<accession>A0A2G8KSM9</accession>
<sequence length="166" mass="18840">MPACLPEKDEFQPGAECFVTGWGYTDFVDYLYDNQPEVLREARVPLIRNSRCKKLDLYRPKLNPKKFCAGYLSGPVRADTCKKDSGGPLVCKSPDNRWKLWGVTSEGENTFCEERPDGAMPGIYTRVDKYLYWLKQRMTSSKCPPVPLVPGARSDVFPPRPVRSPS</sequence>
<dbReference type="InterPro" id="IPR001254">
    <property type="entry name" value="Trypsin_dom"/>
</dbReference>
<keyword evidence="5" id="KW-1185">Reference proteome</keyword>
<evidence type="ECO:0000256" key="1">
    <source>
        <dbReference type="ARBA" id="ARBA00023157"/>
    </source>
</evidence>
<proteinExistence type="inferred from homology"/>
<dbReference type="GO" id="GO:0004252">
    <property type="term" value="F:serine-type endopeptidase activity"/>
    <property type="evidence" value="ECO:0007669"/>
    <property type="project" value="InterPro"/>
</dbReference>
<comment type="similarity">
    <text evidence="2">Belongs to the peptidase S1 family. CLIP subfamily.</text>
</comment>
<evidence type="ECO:0000259" key="3">
    <source>
        <dbReference type="PROSITE" id="PS50240"/>
    </source>
</evidence>
<dbReference type="SUPFAM" id="SSF50494">
    <property type="entry name" value="Trypsin-like serine proteases"/>
    <property type="match status" value="1"/>
</dbReference>
<protein>
    <submittedName>
        <fullName evidence="4">Putative chymotrypsinogen B-like</fullName>
    </submittedName>
</protein>
<dbReference type="STRING" id="307972.A0A2G8KSM9"/>
<evidence type="ECO:0000313" key="5">
    <source>
        <dbReference type="Proteomes" id="UP000230750"/>
    </source>
</evidence>
<dbReference type="InterPro" id="IPR043504">
    <property type="entry name" value="Peptidase_S1_PA_chymotrypsin"/>
</dbReference>
<dbReference type="Pfam" id="PF00089">
    <property type="entry name" value="Trypsin"/>
    <property type="match status" value="1"/>
</dbReference>
<dbReference type="GO" id="GO:0006508">
    <property type="term" value="P:proteolysis"/>
    <property type="evidence" value="ECO:0007669"/>
    <property type="project" value="InterPro"/>
</dbReference>
<keyword evidence="1" id="KW-1015">Disulfide bond</keyword>
<name>A0A2G8KSM9_STIJA</name>
<dbReference type="FunFam" id="2.40.10.10:FF:000002">
    <property type="entry name" value="Transmembrane protease serine"/>
    <property type="match status" value="1"/>
</dbReference>
<dbReference type="PROSITE" id="PS50240">
    <property type="entry name" value="TRYPSIN_DOM"/>
    <property type="match status" value="1"/>
</dbReference>
<organism evidence="4 5">
    <name type="scientific">Stichopus japonicus</name>
    <name type="common">Sea cucumber</name>
    <dbReference type="NCBI Taxonomy" id="307972"/>
    <lineage>
        <taxon>Eukaryota</taxon>
        <taxon>Metazoa</taxon>
        <taxon>Echinodermata</taxon>
        <taxon>Eleutherozoa</taxon>
        <taxon>Echinozoa</taxon>
        <taxon>Holothuroidea</taxon>
        <taxon>Aspidochirotacea</taxon>
        <taxon>Aspidochirotida</taxon>
        <taxon>Stichopodidae</taxon>
        <taxon>Apostichopus</taxon>
    </lineage>
</organism>
<dbReference type="InterPro" id="IPR009003">
    <property type="entry name" value="Peptidase_S1_PA"/>
</dbReference>
<dbReference type="OrthoDB" id="10012881at2759"/>
<reference evidence="4 5" key="1">
    <citation type="journal article" date="2017" name="PLoS Biol.">
        <title>The sea cucumber genome provides insights into morphological evolution and visceral regeneration.</title>
        <authorList>
            <person name="Zhang X."/>
            <person name="Sun L."/>
            <person name="Yuan J."/>
            <person name="Sun Y."/>
            <person name="Gao Y."/>
            <person name="Zhang L."/>
            <person name="Li S."/>
            <person name="Dai H."/>
            <person name="Hamel J.F."/>
            <person name="Liu C."/>
            <person name="Yu Y."/>
            <person name="Liu S."/>
            <person name="Lin W."/>
            <person name="Guo K."/>
            <person name="Jin S."/>
            <person name="Xu P."/>
            <person name="Storey K.B."/>
            <person name="Huan P."/>
            <person name="Zhang T."/>
            <person name="Zhou Y."/>
            <person name="Zhang J."/>
            <person name="Lin C."/>
            <person name="Li X."/>
            <person name="Xing L."/>
            <person name="Huo D."/>
            <person name="Sun M."/>
            <person name="Wang L."/>
            <person name="Mercier A."/>
            <person name="Li F."/>
            <person name="Yang H."/>
            <person name="Xiang J."/>
        </authorList>
    </citation>
    <scope>NUCLEOTIDE SEQUENCE [LARGE SCALE GENOMIC DNA]</scope>
    <source>
        <strain evidence="4">Shaxun</strain>
        <tissue evidence="4">Muscle</tissue>
    </source>
</reference>
<dbReference type="PANTHER" id="PTHR24252:SF7">
    <property type="entry name" value="HYALIN"/>
    <property type="match status" value="1"/>
</dbReference>
<comment type="caution">
    <text evidence="4">The sequence shown here is derived from an EMBL/GenBank/DDBJ whole genome shotgun (WGS) entry which is preliminary data.</text>
</comment>
<feature type="domain" description="Peptidase S1" evidence="3">
    <location>
        <begin position="1"/>
        <end position="139"/>
    </location>
</feature>
<dbReference type="EMBL" id="MRZV01000394">
    <property type="protein sequence ID" value="PIK51014.1"/>
    <property type="molecule type" value="Genomic_DNA"/>
</dbReference>
<gene>
    <name evidence="4" type="ORF">BSL78_12094</name>
</gene>
<dbReference type="SMART" id="SM00020">
    <property type="entry name" value="Tryp_SPc"/>
    <property type="match status" value="1"/>
</dbReference>
<dbReference type="Gene3D" id="2.40.10.10">
    <property type="entry name" value="Trypsin-like serine proteases"/>
    <property type="match status" value="1"/>
</dbReference>
<dbReference type="AlphaFoldDB" id="A0A2G8KSM9"/>